<dbReference type="Gene3D" id="3.40.50.150">
    <property type="entry name" value="Vaccinia Virus protein VP39"/>
    <property type="match status" value="1"/>
</dbReference>
<evidence type="ECO:0000313" key="3">
    <source>
        <dbReference type="EMBL" id="PTN04626.1"/>
    </source>
</evidence>
<dbReference type="PANTHER" id="PTHR43861:SF3">
    <property type="entry name" value="PUTATIVE (AFU_ORTHOLOGUE AFUA_2G14390)-RELATED"/>
    <property type="match status" value="1"/>
</dbReference>
<comment type="caution">
    <text evidence="3">The sequence shown here is derived from an EMBL/GenBank/DDBJ whole genome shotgun (WGS) entry which is preliminary data.</text>
</comment>
<protein>
    <submittedName>
        <fullName evidence="3">Methyltransferase family protein</fullName>
    </submittedName>
</protein>
<evidence type="ECO:0000256" key="1">
    <source>
        <dbReference type="ARBA" id="ARBA00022679"/>
    </source>
</evidence>
<evidence type="ECO:0000313" key="4">
    <source>
        <dbReference type="Proteomes" id="UP000243525"/>
    </source>
</evidence>
<dbReference type="PANTHER" id="PTHR43861">
    <property type="entry name" value="TRANS-ACONITATE 2-METHYLTRANSFERASE-RELATED"/>
    <property type="match status" value="1"/>
</dbReference>
<dbReference type="InterPro" id="IPR041698">
    <property type="entry name" value="Methyltransf_25"/>
</dbReference>
<keyword evidence="4" id="KW-1185">Reference proteome</keyword>
<dbReference type="SUPFAM" id="SSF53335">
    <property type="entry name" value="S-adenosyl-L-methionine-dependent methyltransferases"/>
    <property type="match status" value="1"/>
</dbReference>
<sequence length="198" mass="21985">MSNNFWDQRYAVDTYVYGTEPNDFIAEELPNMPAGKILFPGEGEGRNAVFAARLGWEVTAFDSSAEGKAKAERLALAKGVRINYLLASFEEANFPLQSFDAIALIYTHIPAAVRRGYHQKLMSYLKPGGQLILEGFAKAQINNNTGGPKDINMLWSKEELANDFAELSTLEIREIEKELEVGLFHQGKAAIIRAIATK</sequence>
<evidence type="ECO:0000259" key="2">
    <source>
        <dbReference type="Pfam" id="PF13649"/>
    </source>
</evidence>
<feature type="domain" description="Methyltransferase" evidence="2">
    <location>
        <begin position="41"/>
        <end position="129"/>
    </location>
</feature>
<reference evidence="3 4" key="1">
    <citation type="submission" date="2018-04" db="EMBL/GenBank/DDBJ databases">
        <title>Genomic Encyclopedia of Archaeal and Bacterial Type Strains, Phase II (KMG-II): from individual species to whole genera.</title>
        <authorList>
            <person name="Goeker M."/>
        </authorList>
    </citation>
    <scope>NUCLEOTIDE SEQUENCE [LARGE SCALE GENOMIC DNA]</scope>
    <source>
        <strain evidence="3 4">DSM 28823</strain>
    </source>
</reference>
<proteinExistence type="predicted"/>
<organism evidence="3 4">
    <name type="scientific">Mangrovibacterium marinum</name>
    <dbReference type="NCBI Taxonomy" id="1639118"/>
    <lineage>
        <taxon>Bacteria</taxon>
        <taxon>Pseudomonadati</taxon>
        <taxon>Bacteroidota</taxon>
        <taxon>Bacteroidia</taxon>
        <taxon>Marinilabiliales</taxon>
        <taxon>Prolixibacteraceae</taxon>
        <taxon>Mangrovibacterium</taxon>
    </lineage>
</organism>
<dbReference type="GO" id="GO:0032259">
    <property type="term" value="P:methylation"/>
    <property type="evidence" value="ECO:0007669"/>
    <property type="project" value="UniProtKB-KW"/>
</dbReference>
<dbReference type="CDD" id="cd02440">
    <property type="entry name" value="AdoMet_MTases"/>
    <property type="match status" value="1"/>
</dbReference>
<keyword evidence="3" id="KW-0489">Methyltransferase</keyword>
<dbReference type="Proteomes" id="UP000243525">
    <property type="component" value="Unassembled WGS sequence"/>
</dbReference>
<dbReference type="GO" id="GO:0008168">
    <property type="term" value="F:methyltransferase activity"/>
    <property type="evidence" value="ECO:0007669"/>
    <property type="project" value="UniProtKB-KW"/>
</dbReference>
<gene>
    <name evidence="3" type="ORF">C8N47_13020</name>
</gene>
<dbReference type="OrthoDB" id="9804312at2"/>
<dbReference type="InterPro" id="IPR029063">
    <property type="entry name" value="SAM-dependent_MTases_sf"/>
</dbReference>
<dbReference type="RefSeq" id="WP_107823850.1">
    <property type="nucleotide sequence ID" value="NZ_QAAD01000030.1"/>
</dbReference>
<name>A0A2T5BX93_9BACT</name>
<dbReference type="AlphaFoldDB" id="A0A2T5BX93"/>
<accession>A0A2T5BX93</accession>
<keyword evidence="1 3" id="KW-0808">Transferase</keyword>
<dbReference type="Pfam" id="PF13649">
    <property type="entry name" value="Methyltransf_25"/>
    <property type="match status" value="1"/>
</dbReference>
<dbReference type="EMBL" id="QAAD01000030">
    <property type="protein sequence ID" value="PTN04626.1"/>
    <property type="molecule type" value="Genomic_DNA"/>
</dbReference>